<sequence>MVDLENNSEETIREDEKRSLCCKIKCATPFCRMDMFSIIKQSIYAEDTNPITRYFQIGRQVGSCGPEMIWKIYEAIRISDQKEASVFLFEKKIADKLHKPRRKETVSEILRKEVQHLERIKHPRILNIIHPLEECGNSLAFASEPIFASLANCLGTHDRLPVPVIQELKDYKFIFYEIQCGILQITEALSYLHSSEQLVHRNVCPQSIVITTRGTWKLTGLGFSEKIREGKESTACHPWSTKFPKMAQPDLNYIAPEIQTCKTCSYFSDMFSLGILICTIYTDGNAVIDAGYNGQQYLKQLDQLTQRFGDIAHQMPLLLVEPVEKMINKDIRYRPTAQLFSLIKFFNEPVVCTLQLLDTLEQKDPFLRAEVHCQLAQVLPDIPKWEDNLLLINMTPKARLNQYMLISINSKSALSKDASLVRLSPSEASFRQHILRVSLLVFVWMNAHIAKPPPRSPLEYGWTMGNSSILPVQFEGRLSFDFLQDLVCTYKGKPFVANRANATNRMCRAQAFVVDRAVMIVETSIVIRLFYKISSMKMMAKILYRNVFPILCLECCMADSVTSALIPFIAMIDHASKEEYCGHMLTVFRDVINMPKPVQATVNILNRLDIILNKSPIEEVRSEIIPLVFNCLESTSIQAQEAALNAIGMVKEYLDDSFMKMLVLPRAKALFHKATNVRVKINALSCIDHVLDSLDKMTILDEVLPLLTESQCQDASIVITIVGIYKHLLSDRKFGLTHNLIATKVMPPLIPQTVNPGLTMEQFGALMEVLREMLEQIDRERRNKMKQESASSPLTQRGSLNMQNGKSKDDKSASLSKSFLSVDGAIPSGIQKSRTGSLQLPLPPTINIQVPSVPSSPNLNGKLLDEKQMSVSDTSEQQRKFSLIPPVGATPGISLIADESPCSDRPRRPSTQSLGQYSFPVSWFYDARRGSYESSRHSSDKSRRPSTHSVGILPISMFGEGGQKERKPSTHSLGIMPIGGIDDDQFFIDCRHRRPSAGPFITPVSPPICSVCVERIFFVDDWLYADVVLRMTIVTCNIDKVTCNIDRVTCNIDRVTCNIDRVTCNIDRVTCNIDRVTYNIDRVTCNIDRVTCNSDRVTCNFDRVTCNIDSVTCNIDRVTCNIDRVTCNIPTLTEVTCYIDRVTCNIDRVTCNICRVTCNIDRVTCNIDRVTCNIPTLTEVTCNIDRVTCNTDRVTCNIDRVKCNIDRVACNIDRVTCNIDRSNIDRVACNIDRVTYNIDRVTCNIDRVTCNIDRVTCNIDRVTYNIDRVTCNIDRETCNTDRVTCNIDRVTVTCNIDRVTCNIDRVTCNIDRVTCNIDRVTCNIDRVTCNIDRVTYNIDRGTCNIDRVTCNIDRVTCNIDREFDRRGSKNSLFGMGDAMKGGQRRASFQALGESVMQFFSSK</sequence>
<gene>
    <name evidence="4" type="ORF">MCOR_21049</name>
</gene>
<evidence type="ECO:0000259" key="3">
    <source>
        <dbReference type="PROSITE" id="PS50011"/>
    </source>
</evidence>
<feature type="region of interest" description="Disordered" evidence="2">
    <location>
        <begin position="781"/>
        <end position="814"/>
    </location>
</feature>
<organism evidence="4 5">
    <name type="scientific">Mytilus coruscus</name>
    <name type="common">Sea mussel</name>
    <dbReference type="NCBI Taxonomy" id="42192"/>
    <lineage>
        <taxon>Eukaryota</taxon>
        <taxon>Metazoa</taxon>
        <taxon>Spiralia</taxon>
        <taxon>Lophotrochozoa</taxon>
        <taxon>Mollusca</taxon>
        <taxon>Bivalvia</taxon>
        <taxon>Autobranchia</taxon>
        <taxon>Pteriomorphia</taxon>
        <taxon>Mytilida</taxon>
        <taxon>Mytiloidea</taxon>
        <taxon>Mytilidae</taxon>
        <taxon>Mytilinae</taxon>
        <taxon>Mytilus</taxon>
    </lineage>
</organism>
<accession>A0A6J8BS17</accession>
<comment type="similarity">
    <text evidence="1">Belongs to the protein kinase superfamily.</text>
</comment>
<dbReference type="SUPFAM" id="SSF48371">
    <property type="entry name" value="ARM repeat"/>
    <property type="match status" value="1"/>
</dbReference>
<dbReference type="SUPFAM" id="SSF56112">
    <property type="entry name" value="Protein kinase-like (PK-like)"/>
    <property type="match status" value="1"/>
</dbReference>
<dbReference type="PROSITE" id="PS50011">
    <property type="entry name" value="PROTEIN_KINASE_DOM"/>
    <property type="match status" value="1"/>
</dbReference>
<name>A0A6J8BS17_MYTCO</name>
<keyword evidence="5" id="KW-1185">Reference proteome</keyword>
<protein>
    <submittedName>
        <fullName evidence="4">SCYL2</fullName>
    </submittedName>
</protein>
<dbReference type="PANTHER" id="PTHR12984">
    <property type="entry name" value="SCY1-RELATED S/T PROTEIN KINASE-LIKE"/>
    <property type="match status" value="1"/>
</dbReference>
<dbReference type="CDD" id="cd14011">
    <property type="entry name" value="PK_SCY1_like"/>
    <property type="match status" value="1"/>
</dbReference>
<dbReference type="Gene3D" id="1.25.10.10">
    <property type="entry name" value="Leucine-rich Repeat Variant"/>
    <property type="match status" value="1"/>
</dbReference>
<dbReference type="Gene3D" id="1.10.510.10">
    <property type="entry name" value="Transferase(Phosphotransferase) domain 1"/>
    <property type="match status" value="1"/>
</dbReference>
<dbReference type="InterPro" id="IPR016024">
    <property type="entry name" value="ARM-type_fold"/>
</dbReference>
<dbReference type="InterPro" id="IPR011989">
    <property type="entry name" value="ARM-like"/>
</dbReference>
<dbReference type="EMBL" id="CACVKT020003726">
    <property type="protein sequence ID" value="CAC5385509.1"/>
    <property type="molecule type" value="Genomic_DNA"/>
</dbReference>
<dbReference type="InterPro" id="IPR011009">
    <property type="entry name" value="Kinase-like_dom_sf"/>
</dbReference>
<evidence type="ECO:0000313" key="5">
    <source>
        <dbReference type="Proteomes" id="UP000507470"/>
    </source>
</evidence>
<dbReference type="GO" id="GO:0004672">
    <property type="term" value="F:protein kinase activity"/>
    <property type="evidence" value="ECO:0007669"/>
    <property type="project" value="InterPro"/>
</dbReference>
<dbReference type="InterPro" id="IPR051177">
    <property type="entry name" value="CIK-Related_Protein"/>
</dbReference>
<dbReference type="SMART" id="SM00220">
    <property type="entry name" value="S_TKc"/>
    <property type="match status" value="1"/>
</dbReference>
<dbReference type="OrthoDB" id="79687at2759"/>
<dbReference type="Gene3D" id="3.30.200.20">
    <property type="entry name" value="Phosphorylase Kinase, domain 1"/>
    <property type="match status" value="1"/>
</dbReference>
<dbReference type="GO" id="GO:0005524">
    <property type="term" value="F:ATP binding"/>
    <property type="evidence" value="ECO:0007669"/>
    <property type="project" value="InterPro"/>
</dbReference>
<dbReference type="Pfam" id="PF00069">
    <property type="entry name" value="Pkinase"/>
    <property type="match status" value="1"/>
</dbReference>
<feature type="compositionally biased region" description="Polar residues" evidence="2">
    <location>
        <begin position="788"/>
        <end position="805"/>
    </location>
</feature>
<dbReference type="InterPro" id="IPR000719">
    <property type="entry name" value="Prot_kinase_dom"/>
</dbReference>
<proteinExistence type="inferred from homology"/>
<dbReference type="Proteomes" id="UP000507470">
    <property type="component" value="Unassembled WGS sequence"/>
</dbReference>
<evidence type="ECO:0000313" key="4">
    <source>
        <dbReference type="EMBL" id="CAC5385509.1"/>
    </source>
</evidence>
<dbReference type="PANTHER" id="PTHR12984:SF16">
    <property type="entry name" value="BLACK MATCH, ISOFORM H"/>
    <property type="match status" value="1"/>
</dbReference>
<reference evidence="4 5" key="1">
    <citation type="submission" date="2020-06" db="EMBL/GenBank/DDBJ databases">
        <authorList>
            <person name="Li R."/>
            <person name="Bekaert M."/>
        </authorList>
    </citation>
    <scope>NUCLEOTIDE SEQUENCE [LARGE SCALE GENOMIC DNA]</scope>
    <source>
        <strain evidence="5">wild</strain>
    </source>
</reference>
<feature type="domain" description="Protein kinase" evidence="3">
    <location>
        <begin position="55"/>
        <end position="346"/>
    </location>
</feature>
<evidence type="ECO:0000256" key="1">
    <source>
        <dbReference type="ARBA" id="ARBA00038349"/>
    </source>
</evidence>
<evidence type="ECO:0000256" key="2">
    <source>
        <dbReference type="SAM" id="MobiDB-lite"/>
    </source>
</evidence>